<keyword evidence="10" id="KW-1185">Reference proteome</keyword>
<proteinExistence type="predicted"/>
<dbReference type="EMBL" id="JBAMIC010000019">
    <property type="protein sequence ID" value="KAK7094296.1"/>
    <property type="molecule type" value="Genomic_DNA"/>
</dbReference>
<feature type="compositionally biased region" description="Low complexity" evidence="5">
    <location>
        <begin position="513"/>
        <end position="522"/>
    </location>
</feature>
<dbReference type="SMART" id="SM00369">
    <property type="entry name" value="LRR_TYP"/>
    <property type="match status" value="6"/>
</dbReference>
<dbReference type="PROSITE" id="PS50835">
    <property type="entry name" value="IG_LIKE"/>
    <property type="match status" value="1"/>
</dbReference>
<dbReference type="SMART" id="SM00082">
    <property type="entry name" value="LRRCT"/>
    <property type="match status" value="1"/>
</dbReference>
<feature type="chain" id="PRO_5042881793" description="Ig-like domain-containing protein" evidence="7">
    <location>
        <begin position="22"/>
        <end position="663"/>
    </location>
</feature>
<comment type="caution">
    <text evidence="9">The sequence shown here is derived from an EMBL/GenBank/DDBJ whole genome shotgun (WGS) entry which is preliminary data.</text>
</comment>
<evidence type="ECO:0000313" key="9">
    <source>
        <dbReference type="EMBL" id="KAK7094296.1"/>
    </source>
</evidence>
<name>A0AAN9AWL3_9CAEN</name>
<keyword evidence="6" id="KW-1133">Transmembrane helix</keyword>
<dbReference type="InterPro" id="IPR013783">
    <property type="entry name" value="Ig-like_fold"/>
</dbReference>
<dbReference type="Gene3D" id="2.60.40.10">
    <property type="entry name" value="Immunoglobulins"/>
    <property type="match status" value="1"/>
</dbReference>
<feature type="signal peptide" evidence="7">
    <location>
        <begin position="1"/>
        <end position="21"/>
    </location>
</feature>
<dbReference type="PANTHER" id="PTHR24366:SF96">
    <property type="entry name" value="LEUCINE RICH REPEAT CONTAINING 53"/>
    <property type="match status" value="1"/>
</dbReference>
<evidence type="ECO:0000259" key="8">
    <source>
        <dbReference type="PROSITE" id="PS50835"/>
    </source>
</evidence>
<dbReference type="Proteomes" id="UP001374579">
    <property type="component" value="Unassembled WGS sequence"/>
</dbReference>
<evidence type="ECO:0000313" key="10">
    <source>
        <dbReference type="Proteomes" id="UP001374579"/>
    </source>
</evidence>
<feature type="transmembrane region" description="Helical" evidence="6">
    <location>
        <begin position="436"/>
        <end position="461"/>
    </location>
</feature>
<evidence type="ECO:0000256" key="1">
    <source>
        <dbReference type="ARBA" id="ARBA00022614"/>
    </source>
</evidence>
<dbReference type="PRINTS" id="PR00019">
    <property type="entry name" value="LEURICHRPT"/>
</dbReference>
<dbReference type="PROSITE" id="PS51450">
    <property type="entry name" value="LRR"/>
    <property type="match status" value="1"/>
</dbReference>
<keyword evidence="3" id="KW-0677">Repeat</keyword>
<keyword evidence="1" id="KW-0433">Leucine-rich repeat</keyword>
<keyword evidence="4" id="KW-1015">Disulfide bond</keyword>
<dbReference type="InterPro" id="IPR001611">
    <property type="entry name" value="Leu-rich_rpt"/>
</dbReference>
<reference evidence="9 10" key="1">
    <citation type="submission" date="2024-02" db="EMBL/GenBank/DDBJ databases">
        <title>Chromosome-scale genome assembly of the rough periwinkle Littorina saxatilis.</title>
        <authorList>
            <person name="De Jode A."/>
            <person name="Faria R."/>
            <person name="Formenti G."/>
            <person name="Sims Y."/>
            <person name="Smith T.P."/>
            <person name="Tracey A."/>
            <person name="Wood J.M.D."/>
            <person name="Zagrodzka Z.B."/>
            <person name="Johannesson K."/>
            <person name="Butlin R.K."/>
            <person name="Leder E.H."/>
        </authorList>
    </citation>
    <scope>NUCLEOTIDE SEQUENCE [LARGE SCALE GENOMIC DNA]</scope>
    <source>
        <strain evidence="9">Snail1</strain>
        <tissue evidence="9">Muscle</tissue>
    </source>
</reference>
<sequence length="663" mass="73453">MASSVWTVLVLLCTLCCRCGARFSREVLPTVKAAPLLPPPQPCFVSCRCDRHGNIHCSANKTFVQFVPAFNRFLLNSSAGLDSRVHLETSSTSLPPFLPHLPAVRYLSLAHNSISKVQNDALTGMRLRELNLSHNAIRTIEPQAFQHLVDLLRLDLSHNHLSTVSKIVLSDLPQLEVLDLQWNQLLYFPLHTLGKLPRLQVLLLGNNRLTYLMPGALVSLPLLQVLGLEDNRLESFELDVVTEAAGLRELDVSGNPFHCSCALGGLRGVLKSTTVTLAHSDRTACATPVMLRHRLVQAVIFGLGNCSLPKANPNYDSEDVLYVTDVEVSCDIEGDPKPAVVWVTPWGDRFADRSHWSRLEAVCESCEQQRRYHGIGIALESTVTVGGGGRSLTITNFRSFFNGNITCEAFNYLGNDTAVRRVQVYSPLKGHMYRSIMVGGFCAAAFLCVGLIVGSVKLIVLACRKRFSKPKDISRTPVSVTDIFSPEDKNNSLSENRENSDDFFFDFDPPETPFSTPTASSPPDSPDKIHTPREEDDTVSPTWNIMDSMDEVRWRLRYGVGRKMQTVKRNVSAIRETSRRNVNAIKESGSVYVHNIMESGSTAALKMRAGVVMGVETVKYHMQSIKEFCGTGDMGSQTISMISVETNLDTNETREIIKTVTLV</sequence>
<evidence type="ECO:0000256" key="5">
    <source>
        <dbReference type="SAM" id="MobiDB-lite"/>
    </source>
</evidence>
<evidence type="ECO:0000256" key="7">
    <source>
        <dbReference type="SAM" id="SignalP"/>
    </source>
</evidence>
<organism evidence="9 10">
    <name type="scientific">Littorina saxatilis</name>
    <dbReference type="NCBI Taxonomy" id="31220"/>
    <lineage>
        <taxon>Eukaryota</taxon>
        <taxon>Metazoa</taxon>
        <taxon>Spiralia</taxon>
        <taxon>Lophotrochozoa</taxon>
        <taxon>Mollusca</taxon>
        <taxon>Gastropoda</taxon>
        <taxon>Caenogastropoda</taxon>
        <taxon>Littorinimorpha</taxon>
        <taxon>Littorinoidea</taxon>
        <taxon>Littorinidae</taxon>
        <taxon>Littorina</taxon>
    </lineage>
</organism>
<dbReference type="PANTHER" id="PTHR24366">
    <property type="entry name" value="IG(IMMUNOGLOBULIN) AND LRR(LEUCINE RICH REPEAT) DOMAINS"/>
    <property type="match status" value="1"/>
</dbReference>
<protein>
    <recommendedName>
        <fullName evidence="8">Ig-like domain-containing protein</fullName>
    </recommendedName>
</protein>
<dbReference type="SUPFAM" id="SSF48726">
    <property type="entry name" value="Immunoglobulin"/>
    <property type="match status" value="1"/>
</dbReference>
<dbReference type="Pfam" id="PF13855">
    <property type="entry name" value="LRR_8"/>
    <property type="match status" value="2"/>
</dbReference>
<keyword evidence="2 7" id="KW-0732">Signal</keyword>
<dbReference type="InterPro" id="IPR032675">
    <property type="entry name" value="LRR_dom_sf"/>
</dbReference>
<dbReference type="Gene3D" id="3.80.10.10">
    <property type="entry name" value="Ribonuclease Inhibitor"/>
    <property type="match status" value="1"/>
</dbReference>
<evidence type="ECO:0000256" key="2">
    <source>
        <dbReference type="ARBA" id="ARBA00022729"/>
    </source>
</evidence>
<feature type="region of interest" description="Disordered" evidence="5">
    <location>
        <begin position="513"/>
        <end position="541"/>
    </location>
</feature>
<keyword evidence="6" id="KW-0472">Membrane</keyword>
<feature type="domain" description="Ig-like" evidence="8">
    <location>
        <begin position="309"/>
        <end position="425"/>
    </location>
</feature>
<gene>
    <name evidence="9" type="ORF">V1264_007936</name>
</gene>
<dbReference type="InterPro" id="IPR007110">
    <property type="entry name" value="Ig-like_dom"/>
</dbReference>
<dbReference type="InterPro" id="IPR000483">
    <property type="entry name" value="Cys-rich_flank_reg_C"/>
</dbReference>
<evidence type="ECO:0000256" key="4">
    <source>
        <dbReference type="ARBA" id="ARBA00023157"/>
    </source>
</evidence>
<dbReference type="InterPro" id="IPR003591">
    <property type="entry name" value="Leu-rich_rpt_typical-subtyp"/>
</dbReference>
<dbReference type="AlphaFoldDB" id="A0AAN9AWL3"/>
<dbReference type="InterPro" id="IPR036179">
    <property type="entry name" value="Ig-like_dom_sf"/>
</dbReference>
<evidence type="ECO:0000256" key="6">
    <source>
        <dbReference type="SAM" id="Phobius"/>
    </source>
</evidence>
<dbReference type="SUPFAM" id="SSF52058">
    <property type="entry name" value="L domain-like"/>
    <property type="match status" value="1"/>
</dbReference>
<accession>A0AAN9AWL3</accession>
<keyword evidence="6" id="KW-0812">Transmembrane</keyword>
<evidence type="ECO:0000256" key="3">
    <source>
        <dbReference type="ARBA" id="ARBA00022737"/>
    </source>
</evidence>